<keyword evidence="1 3" id="KW-0863">Zinc-finger</keyword>
<evidence type="ECO:0000313" key="6">
    <source>
        <dbReference type="EMBL" id="CAL4118986.1"/>
    </source>
</evidence>
<dbReference type="Proteomes" id="UP001497623">
    <property type="component" value="Unassembled WGS sequence"/>
</dbReference>
<dbReference type="SUPFAM" id="SSF57845">
    <property type="entry name" value="B-box zinc-binding domain"/>
    <property type="match status" value="1"/>
</dbReference>
<dbReference type="GO" id="GO:0008270">
    <property type="term" value="F:zinc ion binding"/>
    <property type="evidence" value="ECO:0007669"/>
    <property type="project" value="UniProtKB-KW"/>
</dbReference>
<organism evidence="6 7">
    <name type="scientific">Meganyctiphanes norvegica</name>
    <name type="common">Northern krill</name>
    <name type="synonym">Thysanopoda norvegica</name>
    <dbReference type="NCBI Taxonomy" id="48144"/>
    <lineage>
        <taxon>Eukaryota</taxon>
        <taxon>Metazoa</taxon>
        <taxon>Ecdysozoa</taxon>
        <taxon>Arthropoda</taxon>
        <taxon>Crustacea</taxon>
        <taxon>Multicrustacea</taxon>
        <taxon>Malacostraca</taxon>
        <taxon>Eumalacostraca</taxon>
        <taxon>Eucarida</taxon>
        <taxon>Euphausiacea</taxon>
        <taxon>Euphausiidae</taxon>
        <taxon>Meganyctiphanes</taxon>
    </lineage>
</organism>
<evidence type="ECO:0000256" key="2">
    <source>
        <dbReference type="ARBA" id="ARBA00022833"/>
    </source>
</evidence>
<dbReference type="PANTHER" id="PTHR47156">
    <property type="entry name" value="PROTEIN CBG20824"/>
    <property type="match status" value="1"/>
</dbReference>
<evidence type="ECO:0000259" key="5">
    <source>
        <dbReference type="PROSITE" id="PS50089"/>
    </source>
</evidence>
<keyword evidence="4" id="KW-0175">Coiled coil</keyword>
<dbReference type="InterPro" id="IPR013083">
    <property type="entry name" value="Znf_RING/FYVE/PHD"/>
</dbReference>
<evidence type="ECO:0000256" key="4">
    <source>
        <dbReference type="SAM" id="Coils"/>
    </source>
</evidence>
<reference evidence="6 7" key="1">
    <citation type="submission" date="2024-05" db="EMBL/GenBank/DDBJ databases">
        <authorList>
            <person name="Wallberg A."/>
        </authorList>
    </citation>
    <scope>NUCLEOTIDE SEQUENCE [LARGE SCALE GENOMIC DNA]</scope>
</reference>
<protein>
    <recommendedName>
        <fullName evidence="5">RING-type domain-containing protein</fullName>
    </recommendedName>
</protein>
<dbReference type="PROSITE" id="PS50089">
    <property type="entry name" value="ZF_RING_2"/>
    <property type="match status" value="1"/>
</dbReference>
<dbReference type="AlphaFoldDB" id="A0AAV2R748"/>
<feature type="domain" description="RING-type" evidence="5">
    <location>
        <begin position="5"/>
        <end position="49"/>
    </location>
</feature>
<feature type="non-terminal residue" evidence="6">
    <location>
        <position position="526"/>
    </location>
</feature>
<feature type="coiled-coil region" evidence="4">
    <location>
        <begin position="163"/>
        <end position="256"/>
    </location>
</feature>
<dbReference type="InterPro" id="IPR001841">
    <property type="entry name" value="Znf_RING"/>
</dbReference>
<dbReference type="SMART" id="SM00184">
    <property type="entry name" value="RING"/>
    <property type="match status" value="1"/>
</dbReference>
<name>A0AAV2R748_MEGNR</name>
<evidence type="ECO:0000256" key="1">
    <source>
        <dbReference type="ARBA" id="ARBA00022771"/>
    </source>
</evidence>
<evidence type="ECO:0000313" key="7">
    <source>
        <dbReference type="Proteomes" id="UP001497623"/>
    </source>
</evidence>
<keyword evidence="2" id="KW-0862">Zinc</keyword>
<evidence type="ECO:0000256" key="3">
    <source>
        <dbReference type="PROSITE-ProRule" id="PRU00175"/>
    </source>
</evidence>
<dbReference type="InterPro" id="IPR052667">
    <property type="entry name" value="E3_ubiquitin-ligase_RING"/>
</dbReference>
<sequence>MDLTCHICSESYTTVGLRRPHSLPCSHTMCGICTARLLNNGVMLCPVCKQSYEYKKVEEITINRELVKVIEFQLTINQELGKVIEFPESKSATEESTIPQPGLYPKEVPVSTGPSLHHGVCDEHDAYRVHYCVTHAKYICADCAVAYHMDENCKRVPIKTRINEKKRDLCENLDSQLNSLQNTGSQIDDFQNVCKGVELHHKITKEKLQADLKELEKQINRLEKQIDGCQISESKYLALKKDCENKEKEAKFSKDNIQSVATFTGLGIERQHVESSEFNTKKWTNQVEDGLKQSIEEIFTPDALATIIKSQDTYASYTHNGEKRWGHIKTWKGYTLMQDFRTEKPPTGALVLNLKDVTEHLSSPRHVYLSFSHRWSSRHLGTVIIRVNEEAPVYAHQLIDLCIGHTGARYSGSTAIASQDFNLGTERLNFDYYLTKDNKKSNEKLFPDLEQGGKVPHVKGKVVILNKKCADFRILTKDDYRDGMTWDGPEIGQVVSGLPVLEQITKNKLVAGYFSSLSKVTISECG</sequence>
<dbReference type="SUPFAM" id="SSF57850">
    <property type="entry name" value="RING/U-box"/>
    <property type="match status" value="1"/>
</dbReference>
<gene>
    <name evidence="6" type="ORF">MNOR_LOCUS21576</name>
</gene>
<comment type="caution">
    <text evidence="6">The sequence shown here is derived from an EMBL/GenBank/DDBJ whole genome shotgun (WGS) entry which is preliminary data.</text>
</comment>
<keyword evidence="7" id="KW-1185">Reference proteome</keyword>
<dbReference type="Gene3D" id="3.30.40.10">
    <property type="entry name" value="Zinc/RING finger domain, C3HC4 (zinc finger)"/>
    <property type="match status" value="1"/>
</dbReference>
<keyword evidence="1 3" id="KW-0479">Metal-binding</keyword>
<proteinExistence type="predicted"/>
<accession>A0AAV2R748</accession>
<dbReference type="EMBL" id="CAXKWB010017481">
    <property type="protein sequence ID" value="CAL4118986.1"/>
    <property type="molecule type" value="Genomic_DNA"/>
</dbReference>
<dbReference type="PANTHER" id="PTHR47156:SF10">
    <property type="entry name" value="E3 UBIQUITIN-PROTEIN LIGASE TRIM-21-RELATED"/>
    <property type="match status" value="1"/>
</dbReference>